<protein>
    <recommendedName>
        <fullName evidence="6">Aspartate aminotransferase family protein</fullName>
    </recommendedName>
</protein>
<dbReference type="GO" id="GO:0030170">
    <property type="term" value="F:pyridoxal phosphate binding"/>
    <property type="evidence" value="ECO:0007669"/>
    <property type="project" value="InterPro"/>
</dbReference>
<dbReference type="InterPro" id="IPR049704">
    <property type="entry name" value="Aminotrans_3_PPA_site"/>
</dbReference>
<dbReference type="Pfam" id="PF00202">
    <property type="entry name" value="Aminotran_3"/>
    <property type="match status" value="1"/>
</dbReference>
<dbReference type="GO" id="GO:0042802">
    <property type="term" value="F:identical protein binding"/>
    <property type="evidence" value="ECO:0007669"/>
    <property type="project" value="TreeGrafter"/>
</dbReference>
<evidence type="ECO:0000256" key="4">
    <source>
        <dbReference type="ARBA" id="ARBA00022898"/>
    </source>
</evidence>
<evidence type="ECO:0000256" key="2">
    <source>
        <dbReference type="ARBA" id="ARBA00022576"/>
    </source>
</evidence>
<name>A0A3B0YLX5_9ZZZZ</name>
<accession>A0A3B0YLX5</accession>
<dbReference type="Gene3D" id="3.40.640.10">
    <property type="entry name" value="Type I PLP-dependent aspartate aminotransferase-like (Major domain)"/>
    <property type="match status" value="1"/>
</dbReference>
<sequence length="434" mass="48798">MSISYRDIFNKGFDEYRQFVNPLIAERATLANEPVDLRETKDGRLVNSEGQEFENFHGTQFFGHRKKEIDNAIRSYLDSNHPEWFPSRVSPFAGRLAKQLCQRTGYSQVYFGLSGSDGVEAALKLARAVSRKAGILSLEGAYHGCNWGSTALMSKGPFRDPFEPHLPGTCCLPFNDIVALQNALQTKQHACIVVEAIQGEGGVRALSTEYIEVLCRETKDNDCLLIVDEIQTGLGRSGNFLLSSHWPRQPDAVILAKQLGGGLAPISALLSQMELFQQAYGQQFESAESHNMTFSYNSIGMVAGLATLELLTDEVIEQVAEKGVWFKKLLEDSLTGSPLYEEVRGEGLMLGIKLKDLSHPWMSFEHFGFPDLGERSIVSPMLARRLYKHGYFCFTCGHDWSVFRLQPRFDISHDKLQHFAQVLRQELDYLNDLN</sequence>
<dbReference type="SUPFAM" id="SSF53383">
    <property type="entry name" value="PLP-dependent transferases"/>
    <property type="match status" value="1"/>
</dbReference>
<dbReference type="Gene3D" id="3.90.1150.10">
    <property type="entry name" value="Aspartate Aminotransferase, domain 1"/>
    <property type="match status" value="1"/>
</dbReference>
<dbReference type="InterPro" id="IPR005814">
    <property type="entry name" value="Aminotrans_3"/>
</dbReference>
<gene>
    <name evidence="5" type="ORF">MNBD_GAMMA12-1972</name>
</gene>
<evidence type="ECO:0008006" key="6">
    <source>
        <dbReference type="Google" id="ProtNLM"/>
    </source>
</evidence>
<comment type="cofactor">
    <cofactor evidence="1">
        <name>pyridoxal 5'-phosphate</name>
        <dbReference type="ChEBI" id="CHEBI:597326"/>
    </cofactor>
</comment>
<dbReference type="InterPro" id="IPR015424">
    <property type="entry name" value="PyrdxlP-dep_Trfase"/>
</dbReference>
<dbReference type="AlphaFoldDB" id="A0A3B0YLX5"/>
<dbReference type="FunFam" id="3.40.640.10:FF:000004">
    <property type="entry name" value="Acetylornithine aminotransferase"/>
    <property type="match status" value="1"/>
</dbReference>
<keyword evidence="2" id="KW-0032">Aminotransferase</keyword>
<dbReference type="PROSITE" id="PS00600">
    <property type="entry name" value="AA_TRANSFER_CLASS_3"/>
    <property type="match status" value="1"/>
</dbReference>
<evidence type="ECO:0000256" key="1">
    <source>
        <dbReference type="ARBA" id="ARBA00001933"/>
    </source>
</evidence>
<organism evidence="5">
    <name type="scientific">hydrothermal vent metagenome</name>
    <dbReference type="NCBI Taxonomy" id="652676"/>
    <lineage>
        <taxon>unclassified sequences</taxon>
        <taxon>metagenomes</taxon>
        <taxon>ecological metagenomes</taxon>
    </lineage>
</organism>
<dbReference type="InterPro" id="IPR015421">
    <property type="entry name" value="PyrdxlP-dep_Trfase_major"/>
</dbReference>
<dbReference type="InterPro" id="IPR050103">
    <property type="entry name" value="Class-III_PLP-dep_AT"/>
</dbReference>
<keyword evidence="4" id="KW-0663">Pyridoxal phosphate</keyword>
<dbReference type="InterPro" id="IPR015422">
    <property type="entry name" value="PyrdxlP-dep_Trfase_small"/>
</dbReference>
<proteinExistence type="predicted"/>
<dbReference type="EMBL" id="UOFL01000232">
    <property type="protein sequence ID" value="VAW81958.1"/>
    <property type="molecule type" value="Genomic_DNA"/>
</dbReference>
<reference evidence="5" key="1">
    <citation type="submission" date="2018-06" db="EMBL/GenBank/DDBJ databases">
        <authorList>
            <person name="Zhirakovskaya E."/>
        </authorList>
    </citation>
    <scope>NUCLEOTIDE SEQUENCE</scope>
</reference>
<dbReference type="PANTHER" id="PTHR11986">
    <property type="entry name" value="AMINOTRANSFERASE CLASS III"/>
    <property type="match status" value="1"/>
</dbReference>
<dbReference type="GO" id="GO:0008483">
    <property type="term" value="F:transaminase activity"/>
    <property type="evidence" value="ECO:0007669"/>
    <property type="project" value="UniProtKB-KW"/>
</dbReference>
<keyword evidence="3" id="KW-0808">Transferase</keyword>
<evidence type="ECO:0000313" key="5">
    <source>
        <dbReference type="EMBL" id="VAW81958.1"/>
    </source>
</evidence>
<evidence type="ECO:0000256" key="3">
    <source>
        <dbReference type="ARBA" id="ARBA00022679"/>
    </source>
</evidence>
<dbReference type="PANTHER" id="PTHR11986:SF79">
    <property type="entry name" value="ACETYLORNITHINE AMINOTRANSFERASE, MITOCHONDRIAL"/>
    <property type="match status" value="1"/>
</dbReference>